<reference evidence="2" key="1">
    <citation type="submission" date="2020-01" db="EMBL/GenBank/DDBJ databases">
        <authorList>
            <person name="Mishra B."/>
        </authorList>
    </citation>
    <scope>NUCLEOTIDE SEQUENCE [LARGE SCALE GENOMIC DNA]</scope>
</reference>
<keyword evidence="1" id="KW-0812">Transmembrane</keyword>
<dbReference type="EMBL" id="CACVBM020001322">
    <property type="protein sequence ID" value="CAA7045508.1"/>
    <property type="molecule type" value="Genomic_DNA"/>
</dbReference>
<evidence type="ECO:0000313" key="3">
    <source>
        <dbReference type="Proteomes" id="UP000467841"/>
    </source>
</evidence>
<keyword evidence="1" id="KW-0472">Membrane</keyword>
<comment type="caution">
    <text evidence="2">The sequence shown here is derived from an EMBL/GenBank/DDBJ whole genome shotgun (WGS) entry which is preliminary data.</text>
</comment>
<keyword evidence="1" id="KW-1133">Transmembrane helix</keyword>
<evidence type="ECO:0000256" key="1">
    <source>
        <dbReference type="SAM" id="Phobius"/>
    </source>
</evidence>
<gene>
    <name evidence="2" type="ORF">MERR_LOCUS32743</name>
</gene>
<sequence length="111" mass="12613">MTIDISVIKFYFIKSQLLLCLVELSFGYVQLCMKILAMPLPGKLISFLLLKGAPPGAVTSMALVLPSLPCVMSNSTASPTVRLRKSSTNWCRRIMERRSIKRRRFLQRSYD</sequence>
<feature type="transmembrane region" description="Helical" evidence="1">
    <location>
        <begin position="17"/>
        <end position="37"/>
    </location>
</feature>
<keyword evidence="3" id="KW-1185">Reference proteome</keyword>
<accession>A0A6D2JX10</accession>
<organism evidence="2 3">
    <name type="scientific">Microthlaspi erraticum</name>
    <dbReference type="NCBI Taxonomy" id="1685480"/>
    <lineage>
        <taxon>Eukaryota</taxon>
        <taxon>Viridiplantae</taxon>
        <taxon>Streptophyta</taxon>
        <taxon>Embryophyta</taxon>
        <taxon>Tracheophyta</taxon>
        <taxon>Spermatophyta</taxon>
        <taxon>Magnoliopsida</taxon>
        <taxon>eudicotyledons</taxon>
        <taxon>Gunneridae</taxon>
        <taxon>Pentapetalae</taxon>
        <taxon>rosids</taxon>
        <taxon>malvids</taxon>
        <taxon>Brassicales</taxon>
        <taxon>Brassicaceae</taxon>
        <taxon>Coluteocarpeae</taxon>
        <taxon>Microthlaspi</taxon>
    </lineage>
</organism>
<dbReference type="AlphaFoldDB" id="A0A6D2JX10"/>
<proteinExistence type="predicted"/>
<dbReference type="Proteomes" id="UP000467841">
    <property type="component" value="Unassembled WGS sequence"/>
</dbReference>
<protein>
    <submittedName>
        <fullName evidence="2">Uncharacterized protein</fullName>
    </submittedName>
</protein>
<evidence type="ECO:0000313" key="2">
    <source>
        <dbReference type="EMBL" id="CAA7045508.1"/>
    </source>
</evidence>
<name>A0A6D2JX10_9BRAS</name>